<dbReference type="InterPro" id="IPR003601">
    <property type="entry name" value="Topo_IA_2"/>
</dbReference>
<dbReference type="GO" id="GO:0006265">
    <property type="term" value="P:DNA topological change"/>
    <property type="evidence" value="ECO:0007669"/>
    <property type="project" value="InterPro"/>
</dbReference>
<evidence type="ECO:0000256" key="14">
    <source>
        <dbReference type="PROSITE-ProRule" id="PRU01380"/>
    </source>
</evidence>
<dbReference type="Gene3D" id="3.40.50.140">
    <property type="match status" value="1"/>
</dbReference>
<dbReference type="GO" id="GO:0005737">
    <property type="term" value="C:cytoplasm"/>
    <property type="evidence" value="ECO:0007669"/>
    <property type="project" value="UniProtKB-SubCell"/>
</dbReference>
<evidence type="ECO:0000256" key="6">
    <source>
        <dbReference type="ARBA" id="ARBA00022771"/>
    </source>
</evidence>
<comment type="caution">
    <text evidence="20">The sequence shown here is derived from an EMBL/GenBank/DDBJ whole genome shotgun (WGS) entry which is preliminary data.</text>
</comment>
<evidence type="ECO:0000259" key="19">
    <source>
        <dbReference type="PROSITE" id="PS52039"/>
    </source>
</evidence>
<evidence type="ECO:0000256" key="1">
    <source>
        <dbReference type="ARBA" id="ARBA00004496"/>
    </source>
</evidence>
<keyword evidence="3" id="KW-0963">Cytoplasm</keyword>
<comment type="catalytic activity">
    <reaction evidence="13 15">
        <text>ATP + H2O = ADP + phosphate + H(+)</text>
        <dbReference type="Rhea" id="RHEA:13065"/>
        <dbReference type="ChEBI" id="CHEBI:15377"/>
        <dbReference type="ChEBI" id="CHEBI:15378"/>
        <dbReference type="ChEBI" id="CHEBI:30616"/>
        <dbReference type="ChEBI" id="CHEBI:43474"/>
        <dbReference type="ChEBI" id="CHEBI:456216"/>
    </reaction>
</comment>
<dbReference type="InterPro" id="IPR011545">
    <property type="entry name" value="DEAD/DEAH_box_helicase_dom"/>
</dbReference>
<dbReference type="GO" id="GO:0160097">
    <property type="term" value="F:reverse gyrase activity"/>
    <property type="evidence" value="ECO:0007669"/>
    <property type="project" value="UniProtKB-ARBA"/>
</dbReference>
<comment type="subunit">
    <text evidence="2">Monomer.</text>
</comment>
<dbReference type="GO" id="GO:0016787">
    <property type="term" value="F:hydrolase activity"/>
    <property type="evidence" value="ECO:0007669"/>
    <property type="project" value="UniProtKB-KW"/>
</dbReference>
<comment type="similarity">
    <text evidence="12">In the N-terminal section; belongs to the DEAD box helicase family. DDVD subfamily.</text>
</comment>
<dbReference type="CDD" id="cd00186">
    <property type="entry name" value="TOP1Ac"/>
    <property type="match status" value="1"/>
</dbReference>
<dbReference type="InterPro" id="IPR027417">
    <property type="entry name" value="P-loop_NTPase"/>
</dbReference>
<dbReference type="InterPro" id="IPR003602">
    <property type="entry name" value="Topo_IA_DNA-bd_dom"/>
</dbReference>
<evidence type="ECO:0000256" key="9">
    <source>
        <dbReference type="ARBA" id="ARBA00023029"/>
    </source>
</evidence>
<keyword evidence="5 15" id="KW-0547">Nucleotide-binding</keyword>
<feature type="domain" description="Helicase ATP-binding" evidence="17">
    <location>
        <begin position="103"/>
        <end position="305"/>
    </location>
</feature>
<dbReference type="CDD" id="cd17924">
    <property type="entry name" value="DDXDc_reverse_gyrase"/>
    <property type="match status" value="1"/>
</dbReference>
<protein>
    <recommendedName>
        <fullName evidence="15">Reverse gyrase</fullName>
    </recommendedName>
</protein>
<dbReference type="InterPro" id="IPR013824">
    <property type="entry name" value="Topo_IA_cen_sub1"/>
</dbReference>
<proteinExistence type="inferred from homology"/>
<dbReference type="PROSITE" id="PS52037">
    <property type="entry name" value="ZF_RG_C"/>
    <property type="match status" value="1"/>
</dbReference>
<evidence type="ECO:0000259" key="16">
    <source>
        <dbReference type="PROSITE" id="PS50880"/>
    </source>
</evidence>
<dbReference type="PANTHER" id="PTHR43505">
    <property type="entry name" value="REVERSE GYRASE"/>
    <property type="match status" value="1"/>
</dbReference>
<dbReference type="SMART" id="SM00436">
    <property type="entry name" value="TOP1Bc"/>
    <property type="match status" value="1"/>
</dbReference>
<dbReference type="Gene3D" id="1.10.460.10">
    <property type="entry name" value="Topoisomerase I, domain 2"/>
    <property type="match status" value="1"/>
</dbReference>
<dbReference type="InterPro" id="IPR014001">
    <property type="entry name" value="Helicase_ATP-bd"/>
</dbReference>
<dbReference type="SMART" id="SM00493">
    <property type="entry name" value="TOPRIM"/>
    <property type="match status" value="1"/>
</dbReference>
<dbReference type="Gene3D" id="3.40.50.300">
    <property type="entry name" value="P-loop containing nucleotide triphosphate hydrolases"/>
    <property type="match status" value="3"/>
</dbReference>
<evidence type="ECO:0000256" key="15">
    <source>
        <dbReference type="RuleBase" id="RU004026"/>
    </source>
</evidence>
<evidence type="ECO:0000256" key="13">
    <source>
        <dbReference type="ARBA" id="ARBA00049360"/>
    </source>
</evidence>
<dbReference type="NCBIfam" id="TIGR01054">
    <property type="entry name" value="rgy"/>
    <property type="match status" value="1"/>
</dbReference>
<keyword evidence="20" id="KW-0378">Hydrolase</keyword>
<gene>
    <name evidence="20" type="primary">rgy</name>
    <name evidence="20" type="ORF">ENU14_05485</name>
</gene>
<feature type="domain" description="Topo IA-type catalytic" evidence="19">
    <location>
        <begin position="821"/>
        <end position="1227"/>
    </location>
</feature>
<dbReference type="Pfam" id="PF00270">
    <property type="entry name" value="DEAD"/>
    <property type="match status" value="1"/>
</dbReference>
<dbReference type="PANTHER" id="PTHR43505:SF1">
    <property type="entry name" value="REVERSE GYRASE"/>
    <property type="match status" value="1"/>
</dbReference>
<evidence type="ECO:0000256" key="2">
    <source>
        <dbReference type="ARBA" id="ARBA00011245"/>
    </source>
</evidence>
<accession>A0A7C4DBC0</accession>
<evidence type="ECO:0000259" key="18">
    <source>
        <dbReference type="PROSITE" id="PS52036"/>
    </source>
</evidence>
<dbReference type="PROSITE" id="PS50880">
    <property type="entry name" value="TOPRIM"/>
    <property type="match status" value="1"/>
</dbReference>
<keyword evidence="7 15" id="KW-0862">Zinc</keyword>
<dbReference type="Pfam" id="PF01131">
    <property type="entry name" value="Topoisom_bac"/>
    <property type="match status" value="1"/>
</dbReference>
<keyword evidence="4 15" id="KW-0479">Metal-binding</keyword>
<dbReference type="AlphaFoldDB" id="A0A7C4DBC0"/>
<dbReference type="InterPro" id="IPR013497">
    <property type="entry name" value="Topo_IA_cen"/>
</dbReference>
<keyword evidence="9 15" id="KW-0799">Topoisomerase</keyword>
<feature type="domain" description="RG N-terminal-type" evidence="18">
    <location>
        <begin position="28"/>
        <end position="67"/>
    </location>
</feature>
<dbReference type="SMART" id="SM00487">
    <property type="entry name" value="DEXDc"/>
    <property type="match status" value="1"/>
</dbReference>
<reference evidence="20" key="1">
    <citation type="journal article" date="2020" name="mSystems">
        <title>Genome- and Community-Level Interaction Insights into Carbon Utilization and Element Cycling Functions of Hydrothermarchaeota in Hydrothermal Sediment.</title>
        <authorList>
            <person name="Zhou Z."/>
            <person name="Liu Y."/>
            <person name="Xu W."/>
            <person name="Pan J."/>
            <person name="Luo Z.H."/>
            <person name="Li M."/>
        </authorList>
    </citation>
    <scope>NUCLEOTIDE SEQUENCE [LARGE SCALE GENOMIC DNA]</scope>
    <source>
        <strain evidence="20">SpSt-642</strain>
    </source>
</reference>
<dbReference type="InterPro" id="IPR023405">
    <property type="entry name" value="Topo_IA_core_domain"/>
</dbReference>
<organism evidence="20">
    <name type="scientific">Staphylothermus marinus</name>
    <dbReference type="NCBI Taxonomy" id="2280"/>
    <lineage>
        <taxon>Archaea</taxon>
        <taxon>Thermoproteota</taxon>
        <taxon>Thermoprotei</taxon>
        <taxon>Desulfurococcales</taxon>
        <taxon>Desulfurococcaceae</taxon>
        <taxon>Staphylothermus</taxon>
    </lineage>
</organism>
<dbReference type="Gene3D" id="2.60.510.20">
    <property type="match status" value="1"/>
</dbReference>
<keyword evidence="8 15" id="KW-0067">ATP-binding</keyword>
<evidence type="ECO:0000256" key="12">
    <source>
        <dbReference type="ARBA" id="ARBA00043976"/>
    </source>
</evidence>
<feature type="domain" description="Toprim" evidence="16">
    <location>
        <begin position="643"/>
        <end position="805"/>
    </location>
</feature>
<comment type="function">
    <text evidence="15">Modifies the topological state of DNA by introducing positive supercoils in an ATP-dependent process, increasing the linking number in steps of +1. Binds to single-stranded DNA, transiently cleaves and then rejoins the ends, introducing a positive supercoil in the process. The scissile phosphodiester is attacked by the catalytic tyrosine of the enzyme, resulting in the formation of a DNA-(5'-phosphotyrosyl)-enzyme intermediate. Involved in rewinding DNA strands in regions of the chromosome that have opened up to allow replication, transcription, DNA repair and/or for DNA protection.</text>
</comment>
<sequence length="1243" mass="144136">MTLLCYLVSCFKHIVNTHSIKQGLLLLNSVNPVYRKLCPTCGRSIESNDLINNNTCSKCLVNNRSCLNINELNNVLRDELREFEKFFEEVTGSKLWGLQKTWIKRILRGENTVITAPTGMGKTTLLTIYTLYMTKYGKKSLILVPTRTLAKQVYDKLLKYSTRCRRELRIIYYDSTINKRKREEIIEKIINNEYDILILTHSFFIKRENVIDRERINIVIVDDVDSFLKNNRNINRLIKLMGFKEEIIEKINEKYRIMWRIKLCRDNGRDDCLKEQINRLIECEEYINREKAKHSSKQIIISSATGRVRSSCSRIISEILSTSITGLTIYGRNIQDVYLLIDRKDTVLITNLIEKLGSGGLILISPHHPYKEEILRLIDEITSILREKNFKIEYSNPRSIEKIINREIDLLIGSSSYYGLSIRGIDAPESIKYVVFIGTPVYALKLNTLLSSPQYIVRTLLYIYEYKGNSDYRVLANSIRNKLLKLSRNELKLITQLLLGKLCETSIGSSRIKQLYNELKTIREKLVSEIENTLIDRNVLEIDTITIVKTNNKILGVIPDIYTYIQGSGRTSRLRVGGLTRGLSLIVEFRELANIVKSLDKKLSYIIGRDFLKQISEIDLDAEKEIIESTRRTIDKNKLCFKNILLVVESPTKARTIASFFGKPVKRRLGSITVYEIPFVNNNEVVYLNIVATRGHLFDLTTDSSIPNYGVFIENNCVKPVYDTIKKCRICGYQFTHGDICLRCGSRSIVDSIEIVNVLRKLAYEVDEVYLATDPDIEGEKIAYDTYLVIKPVNNNIWRIELHEITMRELVKALGNRRDINFNLVEAEIYRRIVDRLIGFSLSQDLWRIFGWKTLGAGRVQTPVLGWIIERYNEYRSSKCWRIIYRLIDYPDIYLQVYIPINERELYSKLVNVDKVVLTSRKSFTETIYPNPPYTTDQLINDAVKIGLTTERVMKIAQELFESGLITYHRTDSTYVSNTGIGIAKKYLENRNLLDYFNPNHWGKPGSHEAIRPVYPLDRFDLEKAVLEGLISTSIVLTNNHYRVYDLIYRRFIASQMKPYRVVKKEFTVDLGGLYKYDTVYTVDIVENGFNHVVKPIVYSCLKTVDNIESRVEIVSKQVYSTKPLYSEGDIVLRMKREGLGRPSTYSKIITSILNHKYVIRSKYRGFLIPTKTGFETYSYLTNKYPELVSTDTTRMVEKQIDAIVNGFTDCRTALNHLIELFEKYVLNIEITENRFEEISISS</sequence>
<evidence type="ECO:0000256" key="5">
    <source>
        <dbReference type="ARBA" id="ARBA00022741"/>
    </source>
</evidence>
<dbReference type="PRINTS" id="PR00417">
    <property type="entry name" value="PRTPISMRASEI"/>
</dbReference>
<dbReference type="InterPro" id="IPR013826">
    <property type="entry name" value="Topo_IA_cen_sub3"/>
</dbReference>
<evidence type="ECO:0000256" key="3">
    <source>
        <dbReference type="ARBA" id="ARBA00022490"/>
    </source>
</evidence>
<evidence type="ECO:0000313" key="20">
    <source>
        <dbReference type="EMBL" id="HGM59017.1"/>
    </source>
</evidence>
<dbReference type="SUPFAM" id="SSF52540">
    <property type="entry name" value="P-loop containing nucleoside triphosphate hydrolases"/>
    <property type="match status" value="2"/>
</dbReference>
<dbReference type="InterPro" id="IPR006171">
    <property type="entry name" value="TOPRIM_dom"/>
</dbReference>
<keyword evidence="10 15" id="KW-0238">DNA-binding</keyword>
<dbReference type="SUPFAM" id="SSF56712">
    <property type="entry name" value="Prokaryotic type I DNA topoisomerase"/>
    <property type="match status" value="1"/>
</dbReference>
<dbReference type="PROSITE" id="PS52036">
    <property type="entry name" value="ZF_RG_N"/>
    <property type="match status" value="1"/>
</dbReference>
<dbReference type="InterPro" id="IPR005736">
    <property type="entry name" value="Reverse_gyrase"/>
</dbReference>
<dbReference type="GO" id="GO:0008270">
    <property type="term" value="F:zinc ion binding"/>
    <property type="evidence" value="ECO:0007669"/>
    <property type="project" value="UniProtKB-KW"/>
</dbReference>
<dbReference type="InterPro" id="IPR040569">
    <property type="entry name" value="Znf_Rg"/>
</dbReference>
<evidence type="ECO:0000256" key="10">
    <source>
        <dbReference type="ARBA" id="ARBA00023125"/>
    </source>
</evidence>
<dbReference type="PROSITE" id="PS52039">
    <property type="entry name" value="TOPO_IA_2"/>
    <property type="match status" value="1"/>
</dbReference>
<comment type="subcellular location">
    <subcellularLocation>
        <location evidence="1">Cytoplasm</location>
    </subcellularLocation>
</comment>
<keyword evidence="6 14" id="KW-0863">Zinc-finger</keyword>
<evidence type="ECO:0000256" key="4">
    <source>
        <dbReference type="ARBA" id="ARBA00022723"/>
    </source>
</evidence>
<dbReference type="PROSITE" id="PS51192">
    <property type="entry name" value="HELICASE_ATP_BIND_1"/>
    <property type="match status" value="1"/>
</dbReference>
<name>A0A7C4DBC0_STAMA</name>
<evidence type="ECO:0000259" key="17">
    <source>
        <dbReference type="PROSITE" id="PS51192"/>
    </source>
</evidence>
<evidence type="ECO:0000256" key="7">
    <source>
        <dbReference type="ARBA" id="ARBA00022833"/>
    </source>
</evidence>
<keyword evidence="11 15" id="KW-0413">Isomerase</keyword>
<dbReference type="EMBL" id="DTBJ01000046">
    <property type="protein sequence ID" value="HGM59017.1"/>
    <property type="molecule type" value="Genomic_DNA"/>
</dbReference>
<evidence type="ECO:0000256" key="11">
    <source>
        <dbReference type="ARBA" id="ARBA00023235"/>
    </source>
</evidence>
<evidence type="ECO:0000256" key="8">
    <source>
        <dbReference type="ARBA" id="ARBA00022840"/>
    </source>
</evidence>
<dbReference type="Gene3D" id="1.10.290.10">
    <property type="entry name" value="Topoisomerase I, domain 4"/>
    <property type="match status" value="1"/>
</dbReference>
<dbReference type="Pfam" id="PF01751">
    <property type="entry name" value="Toprim"/>
    <property type="match status" value="1"/>
</dbReference>
<dbReference type="GO" id="GO:0005524">
    <property type="term" value="F:ATP binding"/>
    <property type="evidence" value="ECO:0007669"/>
    <property type="project" value="UniProtKB-KW"/>
</dbReference>
<dbReference type="GO" id="GO:0003677">
    <property type="term" value="F:DNA binding"/>
    <property type="evidence" value="ECO:0007669"/>
    <property type="project" value="UniProtKB-KW"/>
</dbReference>
<dbReference type="SMART" id="SM00437">
    <property type="entry name" value="TOP1Ac"/>
    <property type="match status" value="1"/>
</dbReference>